<dbReference type="GO" id="GO:0003677">
    <property type="term" value="F:DNA binding"/>
    <property type="evidence" value="ECO:0007669"/>
    <property type="project" value="UniProtKB-UniRule"/>
</dbReference>
<dbReference type="Pfam" id="PF00440">
    <property type="entry name" value="TetR_N"/>
    <property type="match status" value="1"/>
</dbReference>
<gene>
    <name evidence="7" type="ORF">S7S_16995</name>
</gene>
<keyword evidence="3 5" id="KW-0238">DNA-binding</keyword>
<dbReference type="SUPFAM" id="SSF46689">
    <property type="entry name" value="Homeodomain-like"/>
    <property type="match status" value="1"/>
</dbReference>
<dbReference type="STRING" id="391936.S7S_16995"/>
<dbReference type="AlphaFoldDB" id="A0A0B4XRH9"/>
<evidence type="ECO:0000313" key="8">
    <source>
        <dbReference type="Proteomes" id="UP000006764"/>
    </source>
</evidence>
<feature type="domain" description="HTH tetR-type" evidence="6">
    <location>
        <begin position="8"/>
        <end position="68"/>
    </location>
</feature>
<dbReference type="Proteomes" id="UP000006764">
    <property type="component" value="Chromosome"/>
</dbReference>
<dbReference type="Pfam" id="PF13977">
    <property type="entry name" value="TetR_C_6"/>
    <property type="match status" value="1"/>
</dbReference>
<dbReference type="InterPro" id="IPR036271">
    <property type="entry name" value="Tet_transcr_reg_TetR-rel_C_sf"/>
</dbReference>
<evidence type="ECO:0000259" key="6">
    <source>
        <dbReference type="PROSITE" id="PS50977"/>
    </source>
</evidence>
<proteinExistence type="predicted"/>
<protein>
    <submittedName>
        <fullName evidence="7">TetR family transcriptional regulator</fullName>
    </submittedName>
</protein>
<keyword evidence="8" id="KW-1185">Reference proteome</keyword>
<dbReference type="InterPro" id="IPR001647">
    <property type="entry name" value="HTH_TetR"/>
</dbReference>
<organism evidence="7 8">
    <name type="scientific">Isoalcanivorax pacificus W11-5</name>
    <dbReference type="NCBI Taxonomy" id="391936"/>
    <lineage>
        <taxon>Bacteria</taxon>
        <taxon>Pseudomonadati</taxon>
        <taxon>Pseudomonadota</taxon>
        <taxon>Gammaproteobacteria</taxon>
        <taxon>Oceanospirillales</taxon>
        <taxon>Alcanivoracaceae</taxon>
        <taxon>Isoalcanivorax</taxon>
    </lineage>
</organism>
<dbReference type="Gene3D" id="1.10.357.10">
    <property type="entry name" value="Tetracycline Repressor, domain 2"/>
    <property type="match status" value="1"/>
</dbReference>
<dbReference type="PANTHER" id="PTHR47506:SF6">
    <property type="entry name" value="HTH-TYPE TRANSCRIPTIONAL REPRESSOR NEMR"/>
    <property type="match status" value="1"/>
</dbReference>
<evidence type="ECO:0000256" key="2">
    <source>
        <dbReference type="ARBA" id="ARBA00023015"/>
    </source>
</evidence>
<name>A0A0B4XRH9_9GAMM</name>
<evidence type="ECO:0000256" key="1">
    <source>
        <dbReference type="ARBA" id="ARBA00022491"/>
    </source>
</evidence>
<dbReference type="RefSeq" id="WP_008732994.1">
    <property type="nucleotide sequence ID" value="NZ_CP004387.1"/>
</dbReference>
<dbReference type="EMBL" id="CP004387">
    <property type="protein sequence ID" value="AJD49811.1"/>
    <property type="molecule type" value="Genomic_DNA"/>
</dbReference>
<dbReference type="HOGENOM" id="CLU_069356_15_10_6"/>
<dbReference type="PANTHER" id="PTHR47506">
    <property type="entry name" value="TRANSCRIPTIONAL REGULATORY PROTEIN"/>
    <property type="match status" value="1"/>
</dbReference>
<evidence type="ECO:0000313" key="7">
    <source>
        <dbReference type="EMBL" id="AJD49811.1"/>
    </source>
</evidence>
<dbReference type="InterPro" id="IPR039538">
    <property type="entry name" value="BetI_C"/>
</dbReference>
<evidence type="ECO:0000256" key="5">
    <source>
        <dbReference type="PROSITE-ProRule" id="PRU00335"/>
    </source>
</evidence>
<reference evidence="7 8" key="1">
    <citation type="journal article" date="2012" name="J. Bacteriol.">
        <title>Genome sequence of an alkane-degrading bacterium, Alcanivorax pacificus type strain W11-5, isolated from deep sea sediment.</title>
        <authorList>
            <person name="Lai Q."/>
            <person name="Shao Z."/>
        </authorList>
    </citation>
    <scope>NUCLEOTIDE SEQUENCE [LARGE SCALE GENOMIC DNA]</scope>
    <source>
        <strain evidence="7 8">W11-5</strain>
    </source>
</reference>
<evidence type="ECO:0000256" key="3">
    <source>
        <dbReference type="ARBA" id="ARBA00023125"/>
    </source>
</evidence>
<dbReference type="PROSITE" id="PS50977">
    <property type="entry name" value="HTH_TETR_2"/>
    <property type="match status" value="1"/>
</dbReference>
<keyword evidence="4" id="KW-0804">Transcription</keyword>
<dbReference type="InterPro" id="IPR009057">
    <property type="entry name" value="Homeodomain-like_sf"/>
</dbReference>
<keyword evidence="1" id="KW-0678">Repressor</keyword>
<keyword evidence="2" id="KW-0805">Transcription regulation</keyword>
<dbReference type="SUPFAM" id="SSF48498">
    <property type="entry name" value="Tetracyclin repressor-like, C-terminal domain"/>
    <property type="match status" value="1"/>
</dbReference>
<feature type="DNA-binding region" description="H-T-H motif" evidence="5">
    <location>
        <begin position="31"/>
        <end position="50"/>
    </location>
</feature>
<dbReference type="OrthoDB" id="7618612at2"/>
<dbReference type="KEGG" id="apac:S7S_16995"/>
<sequence>MPRQVDHHNRRELIERAVLDIATECGFAAVTIRAVADHIGASTSAVTHYVGGREELLRNAVRREIDKRRQEGVQAMQGLDDRAALRALIEWAVLGPDARTHQLWLALVLGAATDPALRAELDRFNEWWSAQLRDRVARVCPDDPVGAADVLDVFVDGLILTGFDAGQPWPMERRARLLQTVWRALGL</sequence>
<evidence type="ECO:0000256" key="4">
    <source>
        <dbReference type="ARBA" id="ARBA00023163"/>
    </source>
</evidence>
<accession>A0A0B4XRH9</accession>